<dbReference type="Pfam" id="PF13374">
    <property type="entry name" value="TPR_10"/>
    <property type="match status" value="1"/>
</dbReference>
<feature type="region of interest" description="Disordered" evidence="1">
    <location>
        <begin position="743"/>
        <end position="765"/>
    </location>
</feature>
<evidence type="ECO:0000256" key="1">
    <source>
        <dbReference type="SAM" id="MobiDB-lite"/>
    </source>
</evidence>
<feature type="compositionally biased region" description="Polar residues" evidence="1">
    <location>
        <begin position="380"/>
        <end position="395"/>
    </location>
</feature>
<feature type="compositionally biased region" description="Low complexity" evidence="1">
    <location>
        <begin position="582"/>
        <end position="592"/>
    </location>
</feature>
<feature type="region of interest" description="Disordered" evidence="1">
    <location>
        <begin position="1"/>
        <end position="32"/>
    </location>
</feature>
<dbReference type="VEuPathDB" id="TriTrypDB:ADEAN_000759800"/>
<feature type="compositionally biased region" description="Polar residues" evidence="1">
    <location>
        <begin position="743"/>
        <end position="758"/>
    </location>
</feature>
<feature type="region of interest" description="Disordered" evidence="1">
    <location>
        <begin position="380"/>
        <end position="503"/>
    </location>
</feature>
<dbReference type="Gene3D" id="1.25.40.10">
    <property type="entry name" value="Tetratricopeptide repeat domain"/>
    <property type="match status" value="1"/>
</dbReference>
<keyword evidence="3" id="KW-1185">Reference proteome</keyword>
<dbReference type="AlphaFoldDB" id="A0A7G2CMD0"/>
<reference evidence="2 3" key="1">
    <citation type="submission" date="2020-08" db="EMBL/GenBank/DDBJ databases">
        <authorList>
            <person name="Newling K."/>
            <person name="Davey J."/>
            <person name="Forrester S."/>
        </authorList>
    </citation>
    <scope>NUCLEOTIDE SEQUENCE [LARGE SCALE GENOMIC DNA]</scope>
    <source>
        <strain evidence="3">Crithidia deanei Carvalho (ATCC PRA-265)</strain>
    </source>
</reference>
<gene>
    <name evidence="2" type="ORF">ADEAN_000759800</name>
</gene>
<feature type="compositionally biased region" description="Basic and acidic residues" evidence="1">
    <location>
        <begin position="567"/>
        <end position="578"/>
    </location>
</feature>
<feature type="compositionally biased region" description="Pro residues" evidence="1">
    <location>
        <begin position="546"/>
        <end position="555"/>
    </location>
</feature>
<feature type="compositionally biased region" description="Basic and acidic residues" evidence="1">
    <location>
        <begin position="407"/>
        <end position="420"/>
    </location>
</feature>
<dbReference type="SUPFAM" id="SSF48452">
    <property type="entry name" value="TPR-like"/>
    <property type="match status" value="1"/>
</dbReference>
<sequence>MNQSGAYPGAGDSSYARETSVEDKTQYRSSTNAVATTSTGLVPYNTSGTVEVTTAQTMTPAWEEGETIANQKEDMLIYGPLAKPITLPQVEQDLMNEILALNTSAMEKCREGILDLSVLLLEEALYKLNPDLNEDPYAIILSDQQLCDQLTATTLNNMGVVESHRGRPREALRQFEGARELENNWNIASPSVSVNMCAAYNALGQYDRASAAALETIDMLRELEVQRRAELRLKKRLGAHATLTDEELAVVEEEDRAELEAAANRVRVSDIENAALWGAAWHNLGVAQVNTVRANIKKSNTNAKGDSSEVTNALKIMQNAMKATQDLLGLNHPMTQAVTETYRAVRKTLREGGAYKQHRNLMTQPLPPVDPCEREALYRTTQPMHGSTRQRTIQKQQKDLTITFRGEGTKQEKFIERVTDEAYPSSFKQRSRSNQRGEQQSTTRGDVDASYSQKKRTTSKKSKNSRSVPKSLTGTAEIYGSSAGSSKRSSTNPVLRGSRPLRAGEKEQLFPSLNTVHQHMSESRPHGQRGMTPPLTASNSSTPPTQALPPPPPHRPTSLPATGNRKKVPDTTVEEKPPVKQNNNTNTSHNSSVLGGEGDSAKKREASANTTGHNTFTESSRFLLLAQSPKEGSTAPATGSPGKVDMTVQTDDLPPSKEAFVPYDVSSSHDTSQRGEVTPTNSDRPTNASSHPPRELFDAMWVSAEDKYISKGNRSFGTPAYYVPDIEGRSGGSRKSSVLVSTAAGTPMNELSASSDPTSAHKKNRSSLMVYDESDGNTVFIQAPPSPSHYREL</sequence>
<accession>A0A7G2CMD0</accession>
<feature type="compositionally biased region" description="Polar residues" evidence="1">
    <location>
        <begin position="665"/>
        <end position="690"/>
    </location>
</feature>
<dbReference type="EMBL" id="LR877160">
    <property type="protein sequence ID" value="CAD2220084.1"/>
    <property type="molecule type" value="Genomic_DNA"/>
</dbReference>
<name>A0A7G2CMD0_9TRYP</name>
<feature type="region of interest" description="Disordered" evidence="1">
    <location>
        <begin position="516"/>
        <end position="694"/>
    </location>
</feature>
<organism evidence="2 3">
    <name type="scientific">Angomonas deanei</name>
    <dbReference type="NCBI Taxonomy" id="59799"/>
    <lineage>
        <taxon>Eukaryota</taxon>
        <taxon>Discoba</taxon>
        <taxon>Euglenozoa</taxon>
        <taxon>Kinetoplastea</taxon>
        <taxon>Metakinetoplastina</taxon>
        <taxon>Trypanosomatida</taxon>
        <taxon>Trypanosomatidae</taxon>
        <taxon>Strigomonadinae</taxon>
        <taxon>Angomonas</taxon>
    </lineage>
</organism>
<protein>
    <submittedName>
        <fullName evidence="2">Tetratricopeptide repeat, putative</fullName>
    </submittedName>
</protein>
<feature type="compositionally biased region" description="Basic residues" evidence="1">
    <location>
        <begin position="453"/>
        <end position="464"/>
    </location>
</feature>
<feature type="compositionally biased region" description="Polar residues" evidence="1">
    <location>
        <begin position="426"/>
        <end position="444"/>
    </location>
</feature>
<feature type="compositionally biased region" description="Low complexity" evidence="1">
    <location>
        <begin position="481"/>
        <end position="490"/>
    </location>
</feature>
<evidence type="ECO:0000313" key="2">
    <source>
        <dbReference type="EMBL" id="CAD2220084.1"/>
    </source>
</evidence>
<evidence type="ECO:0000313" key="3">
    <source>
        <dbReference type="Proteomes" id="UP000515908"/>
    </source>
</evidence>
<dbReference type="Proteomes" id="UP000515908">
    <property type="component" value="Chromosome 16"/>
</dbReference>
<dbReference type="InterPro" id="IPR011990">
    <property type="entry name" value="TPR-like_helical_dom_sf"/>
</dbReference>
<feature type="compositionally biased region" description="Polar residues" evidence="1">
    <location>
        <begin position="607"/>
        <end position="620"/>
    </location>
</feature>
<proteinExistence type="predicted"/>